<dbReference type="AlphaFoldDB" id="A0A7E4ZY40"/>
<reference evidence="2" key="2">
    <citation type="submission" date="2020-10" db="UniProtKB">
        <authorList>
            <consortium name="WormBaseParasite"/>
        </authorList>
    </citation>
    <scope>IDENTIFICATION</scope>
</reference>
<proteinExistence type="predicted"/>
<evidence type="ECO:0000313" key="2">
    <source>
        <dbReference type="WBParaSite" id="Pan_g2893.t1"/>
    </source>
</evidence>
<keyword evidence="1" id="KW-1185">Reference proteome</keyword>
<organism evidence="1 2">
    <name type="scientific">Panagrellus redivivus</name>
    <name type="common">Microworm</name>
    <dbReference type="NCBI Taxonomy" id="6233"/>
    <lineage>
        <taxon>Eukaryota</taxon>
        <taxon>Metazoa</taxon>
        <taxon>Ecdysozoa</taxon>
        <taxon>Nematoda</taxon>
        <taxon>Chromadorea</taxon>
        <taxon>Rhabditida</taxon>
        <taxon>Tylenchina</taxon>
        <taxon>Panagrolaimomorpha</taxon>
        <taxon>Panagrolaimoidea</taxon>
        <taxon>Panagrolaimidae</taxon>
        <taxon>Panagrellus</taxon>
    </lineage>
</organism>
<evidence type="ECO:0000313" key="1">
    <source>
        <dbReference type="Proteomes" id="UP000492821"/>
    </source>
</evidence>
<protein>
    <submittedName>
        <fullName evidence="2">Uncharacterized protein</fullName>
    </submittedName>
</protein>
<reference evidence="1" key="1">
    <citation type="journal article" date="2013" name="Genetics">
        <title>The draft genome and transcriptome of Panagrellus redivivus are shaped by the harsh demands of a free-living lifestyle.</title>
        <authorList>
            <person name="Srinivasan J."/>
            <person name="Dillman A.R."/>
            <person name="Macchietto M.G."/>
            <person name="Heikkinen L."/>
            <person name="Lakso M."/>
            <person name="Fracchia K.M."/>
            <person name="Antoshechkin I."/>
            <person name="Mortazavi A."/>
            <person name="Wong G."/>
            <person name="Sternberg P.W."/>
        </authorList>
    </citation>
    <scope>NUCLEOTIDE SEQUENCE [LARGE SCALE GENOMIC DNA]</scope>
    <source>
        <strain evidence="1">MT8872</strain>
    </source>
</reference>
<dbReference type="WBParaSite" id="Pan_g2893.t1">
    <property type="protein sequence ID" value="Pan_g2893.t1"/>
    <property type="gene ID" value="Pan_g2893"/>
</dbReference>
<accession>A0A7E4ZY40</accession>
<dbReference type="Proteomes" id="UP000492821">
    <property type="component" value="Unassembled WGS sequence"/>
</dbReference>
<name>A0A7E4ZY40_PANRE</name>
<sequence length="136" mass="15471">MEVHSSKAYLKCCNFLVRSLALKQQCRRIGTIVNLQASLESREESVRPPISGEPFPWCSIFGKLNLKLITSFREPIQDILCRFERALIGDVYTTRMLLANGNDVLTHDIQIDRSVSGDEDSRYMATMAYSLKGPRE</sequence>